<evidence type="ECO:0000256" key="2">
    <source>
        <dbReference type="SAM" id="SignalP"/>
    </source>
</evidence>
<evidence type="ECO:0000313" key="3">
    <source>
        <dbReference type="EMBL" id="JAS75102.1"/>
    </source>
</evidence>
<feature type="compositionally biased region" description="Low complexity" evidence="1">
    <location>
        <begin position="86"/>
        <end position="121"/>
    </location>
</feature>
<reference evidence="3" key="1">
    <citation type="submission" date="2015-11" db="EMBL/GenBank/DDBJ databases">
        <title>De novo transcriptome assembly of four potential Pierce s Disease insect vectors from Arizona vineyards.</title>
        <authorList>
            <person name="Tassone E.E."/>
        </authorList>
    </citation>
    <scope>NUCLEOTIDE SEQUENCE</scope>
</reference>
<keyword evidence="2" id="KW-0732">Signal</keyword>
<evidence type="ECO:0000256" key="1">
    <source>
        <dbReference type="SAM" id="MobiDB-lite"/>
    </source>
</evidence>
<proteinExistence type="predicted"/>
<sequence length="121" mass="12465">FIDHLQIASDQSRVVMWAVSLLFVAASTAVCAAPGPQTAAPATPNKSAFVPAFDEIVVESSLTVRGRSGPTSPTQRQGRTRLLVVPTPGTPLNSTSLSSNTTDPTTTTTTTASTTTSSTTT</sequence>
<dbReference type="EMBL" id="GECU01032604">
    <property type="protein sequence ID" value="JAS75102.1"/>
    <property type="molecule type" value="Transcribed_RNA"/>
</dbReference>
<feature type="signal peptide" evidence="2">
    <location>
        <begin position="1"/>
        <end position="32"/>
    </location>
</feature>
<dbReference type="AlphaFoldDB" id="A0A1B6HK96"/>
<gene>
    <name evidence="3" type="ORF">g.25999</name>
</gene>
<organism evidence="3">
    <name type="scientific">Homalodisca liturata</name>
    <dbReference type="NCBI Taxonomy" id="320908"/>
    <lineage>
        <taxon>Eukaryota</taxon>
        <taxon>Metazoa</taxon>
        <taxon>Ecdysozoa</taxon>
        <taxon>Arthropoda</taxon>
        <taxon>Hexapoda</taxon>
        <taxon>Insecta</taxon>
        <taxon>Pterygota</taxon>
        <taxon>Neoptera</taxon>
        <taxon>Paraneoptera</taxon>
        <taxon>Hemiptera</taxon>
        <taxon>Auchenorrhyncha</taxon>
        <taxon>Membracoidea</taxon>
        <taxon>Cicadellidae</taxon>
        <taxon>Cicadellinae</taxon>
        <taxon>Proconiini</taxon>
        <taxon>Homalodisca</taxon>
    </lineage>
</organism>
<feature type="non-terminal residue" evidence="3">
    <location>
        <position position="121"/>
    </location>
</feature>
<protein>
    <submittedName>
        <fullName evidence="3">Uncharacterized protein</fullName>
    </submittedName>
</protein>
<feature type="non-terminal residue" evidence="3">
    <location>
        <position position="1"/>
    </location>
</feature>
<feature type="region of interest" description="Disordered" evidence="1">
    <location>
        <begin position="63"/>
        <end position="121"/>
    </location>
</feature>
<accession>A0A1B6HK96</accession>
<feature type="chain" id="PRO_5008584396" evidence="2">
    <location>
        <begin position="33"/>
        <end position="121"/>
    </location>
</feature>
<name>A0A1B6HK96_9HEMI</name>